<name>A0ACC0E1D7_9BASI</name>
<sequence length="643" mass="73271">MNLSGCLVRRYCFTENSDWGVGKTRYSFVSLTNYRLLFAMTNRLLNTSCIFAIACLQATSIHGIIFPDAPLAVHDVEAGRPYATHEDSFLGSPSGPMQIPGYISTISSSLEDTREDHQLAPDLASEDDWISWEQLLHEFESSGSLSTEPTDTERRHTPDTLGLIGWASDAEQLNCESLPFLFGSPQSLPTMPPELNYVDNLHLGEYATGVKWPTNLIEEPVRNLIDEPVSRSSPLKRKSVDNLDGPPPNQLARPRRKILVNDRELSRTSQTTSKSDDSGLTHHREHSLGKHMASDGHQSDSVDMLGGNLKRYGILNTLHFPGRSSWDHKLFSRNVLHESALWKFLQTSCEDSTVPILVQKIIQSGVVSRPTALENARNLLEEIFLRYGQFLIAFTKCETIAESRENYDVIELRSQEQEKLLEWLTSLLNSEKQPETSHDEDSTARLQSFSLCQEMLCKYLGREDMKLNYLATAVSDSDLYRAVTHTSAMKTQVAINAIGSYLEYINPNHWDDLSMDNNFLKLFTFLKRLENSRSLSKVPKTLFEWKKLKLVPWDNKQRIKDDVEGRNMIKKFKSRMAVQIWHFLERDYKEVDNPGHKDETSTTSCQYIQMDWNPMFHHASSPFLKKPGALLEKDPGSGTHKFY</sequence>
<reference evidence="2" key="2">
    <citation type="journal article" date="2018" name="Mol. Plant Microbe Interact.">
        <title>Genome sequence resources for the wheat stripe rust pathogen (Puccinia striiformis f. sp. tritici) and the barley stripe rust pathogen (Puccinia striiformis f. sp. hordei).</title>
        <authorList>
            <person name="Xia C."/>
            <person name="Wang M."/>
            <person name="Yin C."/>
            <person name="Cornejo O.E."/>
            <person name="Hulbert S.H."/>
            <person name="Chen X."/>
        </authorList>
    </citation>
    <scope>NUCLEOTIDE SEQUENCE [LARGE SCALE GENOMIC DNA]</scope>
    <source>
        <strain evidence="2">93-210</strain>
    </source>
</reference>
<organism evidence="1 2">
    <name type="scientific">Puccinia striiformis f. sp. tritici</name>
    <dbReference type="NCBI Taxonomy" id="168172"/>
    <lineage>
        <taxon>Eukaryota</taxon>
        <taxon>Fungi</taxon>
        <taxon>Dikarya</taxon>
        <taxon>Basidiomycota</taxon>
        <taxon>Pucciniomycotina</taxon>
        <taxon>Pucciniomycetes</taxon>
        <taxon>Pucciniales</taxon>
        <taxon>Pucciniaceae</taxon>
        <taxon>Puccinia</taxon>
    </lineage>
</organism>
<evidence type="ECO:0000313" key="2">
    <source>
        <dbReference type="Proteomes" id="UP001060170"/>
    </source>
</evidence>
<comment type="caution">
    <text evidence="1">The sequence shown here is derived from an EMBL/GenBank/DDBJ whole genome shotgun (WGS) entry which is preliminary data.</text>
</comment>
<reference evidence="2" key="1">
    <citation type="journal article" date="2018" name="BMC Genomics">
        <title>Genomic insights into host adaptation between the wheat stripe rust pathogen (Puccinia striiformis f. sp. tritici) and the barley stripe rust pathogen (Puccinia striiformis f. sp. hordei).</title>
        <authorList>
            <person name="Xia C."/>
            <person name="Wang M."/>
            <person name="Yin C."/>
            <person name="Cornejo O.E."/>
            <person name="Hulbert S.H."/>
            <person name="Chen X."/>
        </authorList>
    </citation>
    <scope>NUCLEOTIDE SEQUENCE [LARGE SCALE GENOMIC DNA]</scope>
    <source>
        <strain evidence="2">93-210</strain>
    </source>
</reference>
<dbReference type="EMBL" id="CM045875">
    <property type="protein sequence ID" value="KAI7943472.1"/>
    <property type="molecule type" value="Genomic_DNA"/>
</dbReference>
<accession>A0ACC0E1D7</accession>
<proteinExistence type="predicted"/>
<dbReference type="Proteomes" id="UP001060170">
    <property type="component" value="Chromosome 11"/>
</dbReference>
<reference evidence="1 2" key="3">
    <citation type="journal article" date="2022" name="Microbiol. Spectr.">
        <title>Folding features and dynamics of 3D genome architecture in plant fungal pathogens.</title>
        <authorList>
            <person name="Xia C."/>
        </authorList>
    </citation>
    <scope>NUCLEOTIDE SEQUENCE [LARGE SCALE GENOMIC DNA]</scope>
    <source>
        <strain evidence="1 2">93-210</strain>
    </source>
</reference>
<gene>
    <name evidence="1" type="ORF">MJO28_011000</name>
</gene>
<keyword evidence="2" id="KW-1185">Reference proteome</keyword>
<evidence type="ECO:0000313" key="1">
    <source>
        <dbReference type="EMBL" id="KAI7943472.1"/>
    </source>
</evidence>
<protein>
    <submittedName>
        <fullName evidence="1">Uncharacterized protein</fullName>
    </submittedName>
</protein>